<reference evidence="1" key="1">
    <citation type="submission" date="2015-06" db="EMBL/GenBank/DDBJ databases">
        <authorList>
            <person name="Nguyen H."/>
        </authorList>
    </citation>
    <scope>NUCLEOTIDE SEQUENCE</scope>
    <source>
        <strain evidence="1">DAOM 180753</strain>
    </source>
</reference>
<accession>A0AAI9TE93</accession>
<name>A0AAI9TE93_PENTH</name>
<sequence length="81" mass="9285">MAPQLHSPRKEKRRMVLEIILSESYARLYHDVQLGRQSASTCSVGSRLNSVAKCFRHPVYNSVEIIAHDLVCRDCHMSTTR</sequence>
<dbReference type="AlphaFoldDB" id="A0AAI9TE93"/>
<reference evidence="1" key="2">
    <citation type="journal article" date="2016" name="Fungal Biol.">
        <title>Ochratoxin A production by Penicillium thymicola.</title>
        <authorList>
            <person name="Nguyen H.D.T."/>
            <person name="McMullin D.R."/>
            <person name="Ponomareva E."/>
            <person name="Riley R."/>
            <person name="Pomraning K.R."/>
            <person name="Baker S.E."/>
            <person name="Seifert K.A."/>
        </authorList>
    </citation>
    <scope>NUCLEOTIDE SEQUENCE</scope>
    <source>
        <strain evidence="1">DAOM 180753</strain>
    </source>
</reference>
<evidence type="ECO:0000313" key="2">
    <source>
        <dbReference type="Proteomes" id="UP001227192"/>
    </source>
</evidence>
<keyword evidence="2" id="KW-1185">Reference proteome</keyword>
<protein>
    <submittedName>
        <fullName evidence="1">Uncharacterized protein</fullName>
    </submittedName>
</protein>
<gene>
    <name evidence="1" type="ORF">VN97_g7968</name>
</gene>
<organism evidence="1 2">
    <name type="scientific">Penicillium thymicola</name>
    <dbReference type="NCBI Taxonomy" id="293382"/>
    <lineage>
        <taxon>Eukaryota</taxon>
        <taxon>Fungi</taxon>
        <taxon>Dikarya</taxon>
        <taxon>Ascomycota</taxon>
        <taxon>Pezizomycotina</taxon>
        <taxon>Eurotiomycetes</taxon>
        <taxon>Eurotiomycetidae</taxon>
        <taxon>Eurotiales</taxon>
        <taxon>Aspergillaceae</taxon>
        <taxon>Penicillium</taxon>
    </lineage>
</organism>
<proteinExistence type="predicted"/>
<dbReference type="Proteomes" id="UP001227192">
    <property type="component" value="Unassembled WGS sequence"/>
</dbReference>
<comment type="caution">
    <text evidence="1">The sequence shown here is derived from an EMBL/GenBank/DDBJ whole genome shotgun (WGS) entry which is preliminary data.</text>
</comment>
<dbReference type="EMBL" id="LACB01000269">
    <property type="protein sequence ID" value="KAJ9485391.1"/>
    <property type="molecule type" value="Genomic_DNA"/>
</dbReference>
<evidence type="ECO:0000313" key="1">
    <source>
        <dbReference type="EMBL" id="KAJ9485391.1"/>
    </source>
</evidence>